<proteinExistence type="predicted"/>
<dbReference type="CDD" id="cd13682">
    <property type="entry name" value="PBP2_TRAP_alpha-ketoacid"/>
    <property type="match status" value="1"/>
</dbReference>
<name>A0A6L6IT24_9RHOB</name>
<accession>A0A6L6IT24</accession>
<feature type="binding site" evidence="5">
    <location>
        <position position="223"/>
    </location>
    <ligand>
        <name>substrate</name>
    </ligand>
</feature>
<evidence type="ECO:0000256" key="2">
    <source>
        <dbReference type="ARBA" id="ARBA00022729"/>
    </source>
</evidence>
<dbReference type="PANTHER" id="PTHR33376:SF5">
    <property type="entry name" value="EXTRACYTOPLASMIC SOLUTE RECEPTOR PROTEIN"/>
    <property type="match status" value="1"/>
</dbReference>
<dbReference type="PROSITE" id="PS51318">
    <property type="entry name" value="TAT"/>
    <property type="match status" value="1"/>
</dbReference>
<dbReference type="InterPro" id="IPR038404">
    <property type="entry name" value="TRAP_DctP_sf"/>
</dbReference>
<dbReference type="InterPro" id="IPR041722">
    <property type="entry name" value="TakP/all3028"/>
</dbReference>
<keyword evidence="8" id="KW-1185">Reference proteome</keyword>
<sequence>MTKYKALDRRGFLTRASLGGAAAAAGAALAAPAIAQEMPEVRWRLTSAFPKSLDTIYGGAEVLSKYLSEATDGKFSIQVFAAGEIVPGLQAQDAVTDGTVEACHTVSYYSWGKDPTFALGAAVPFALSARAQNAWQYHGGGIDLFNEFLAGYNIFGLPGGNTGAQMGGWFRKEIKTVADLQGLKIRVGGFAGAVLSRLGAVPQQIAGGDIYPALEKGTIDASEWVGPYDDQKLGFFKVAPYYYYPGWWEGGPTVHFFFNKAKYEELPENYKSLLHTAAQAADANMLQMYDHLNPIALKELVASGAQLRPFSPEIMDACYKAANEVYAELEASNEPFKKIWTSIKEARANWYLYNQTSEYTFDTFMMIQQRNKTL</sequence>
<dbReference type="InterPro" id="IPR018389">
    <property type="entry name" value="DctP_fam"/>
</dbReference>
<dbReference type="Proteomes" id="UP000478740">
    <property type="component" value="Unassembled WGS sequence"/>
</dbReference>
<dbReference type="RefSeq" id="WP_155043500.1">
    <property type="nucleotide sequence ID" value="NZ_WMIH01000002.1"/>
</dbReference>
<dbReference type="GO" id="GO:0043177">
    <property type="term" value="F:organic acid binding"/>
    <property type="evidence" value="ECO:0007669"/>
    <property type="project" value="InterPro"/>
</dbReference>
<dbReference type="Gene3D" id="3.40.190.170">
    <property type="entry name" value="Bacterial extracellular solute-binding protein, family 7"/>
    <property type="match status" value="1"/>
</dbReference>
<dbReference type="PANTHER" id="PTHR33376">
    <property type="match status" value="1"/>
</dbReference>
<feature type="chain" id="PRO_5026970135" evidence="6">
    <location>
        <begin position="36"/>
        <end position="374"/>
    </location>
</feature>
<dbReference type="GO" id="GO:0042597">
    <property type="term" value="C:periplasmic space"/>
    <property type="evidence" value="ECO:0007669"/>
    <property type="project" value="UniProtKB-SubCell"/>
</dbReference>
<evidence type="ECO:0000256" key="5">
    <source>
        <dbReference type="PIRSR" id="PIRSR039026-2"/>
    </source>
</evidence>
<feature type="signal peptide" evidence="6">
    <location>
        <begin position="1"/>
        <end position="35"/>
    </location>
</feature>
<evidence type="ECO:0000256" key="4">
    <source>
        <dbReference type="PIRSR" id="PIRSR039026-1"/>
    </source>
</evidence>
<organism evidence="7 8">
    <name type="scientific">Paracoccus shanxieyensis</name>
    <dbReference type="NCBI Taxonomy" id="2675752"/>
    <lineage>
        <taxon>Bacteria</taxon>
        <taxon>Pseudomonadati</taxon>
        <taxon>Pseudomonadota</taxon>
        <taxon>Alphaproteobacteria</taxon>
        <taxon>Rhodobacterales</taxon>
        <taxon>Paracoccaceae</taxon>
        <taxon>Paracoccus</taxon>
    </lineage>
</organism>
<evidence type="ECO:0000256" key="1">
    <source>
        <dbReference type="ARBA" id="ARBA00004418"/>
    </source>
</evidence>
<comment type="subcellular location">
    <subcellularLocation>
        <location evidence="1">Periplasm</location>
    </subcellularLocation>
</comment>
<dbReference type="PIRSF" id="PIRSF039026">
    <property type="entry name" value="SiaP"/>
    <property type="match status" value="1"/>
</dbReference>
<feature type="binding site" evidence="5">
    <location>
        <position position="249"/>
    </location>
    <ligand>
        <name>substrate</name>
    </ligand>
</feature>
<evidence type="ECO:0000256" key="6">
    <source>
        <dbReference type="SAM" id="SignalP"/>
    </source>
</evidence>
<protein>
    <submittedName>
        <fullName evidence="7">ABC transporter substrate-binding protein</fullName>
    </submittedName>
</protein>
<dbReference type="GO" id="GO:0055085">
    <property type="term" value="P:transmembrane transport"/>
    <property type="evidence" value="ECO:0007669"/>
    <property type="project" value="InterPro"/>
</dbReference>
<dbReference type="GO" id="GO:0015849">
    <property type="term" value="P:organic acid transport"/>
    <property type="evidence" value="ECO:0007669"/>
    <property type="project" value="InterPro"/>
</dbReference>
<keyword evidence="3" id="KW-0574">Periplasm</keyword>
<dbReference type="EMBL" id="WMII01000003">
    <property type="protein sequence ID" value="MTH63586.1"/>
    <property type="molecule type" value="Genomic_DNA"/>
</dbReference>
<dbReference type="GO" id="GO:0046872">
    <property type="term" value="F:metal ion binding"/>
    <property type="evidence" value="ECO:0007669"/>
    <property type="project" value="UniProtKB-KW"/>
</dbReference>
<dbReference type="InterPro" id="IPR026289">
    <property type="entry name" value="SBP_TakP-like"/>
</dbReference>
<feature type="binding site" evidence="4">
    <location>
        <position position="186"/>
    </location>
    <ligand>
        <name>substrate</name>
    </ligand>
</feature>
<dbReference type="AlphaFoldDB" id="A0A6L6IT24"/>
<gene>
    <name evidence="7" type="ORF">GL284_04790</name>
</gene>
<dbReference type="GO" id="GO:0031317">
    <property type="term" value="C:tripartite ATP-independent periplasmic transporter complex"/>
    <property type="evidence" value="ECO:0007669"/>
    <property type="project" value="InterPro"/>
</dbReference>
<dbReference type="NCBIfam" id="NF037995">
    <property type="entry name" value="TRAP_S1"/>
    <property type="match status" value="1"/>
</dbReference>
<feature type="binding site" evidence="4">
    <location>
        <position position="165"/>
    </location>
    <ligand>
        <name>substrate</name>
    </ligand>
</feature>
<evidence type="ECO:0000313" key="7">
    <source>
        <dbReference type="EMBL" id="MTH63586.1"/>
    </source>
</evidence>
<evidence type="ECO:0000256" key="3">
    <source>
        <dbReference type="ARBA" id="ARBA00022764"/>
    </source>
</evidence>
<dbReference type="SUPFAM" id="SSF53850">
    <property type="entry name" value="Periplasmic binding protein-like II"/>
    <property type="match status" value="1"/>
</dbReference>
<dbReference type="Pfam" id="PF03480">
    <property type="entry name" value="DctP"/>
    <property type="match status" value="1"/>
</dbReference>
<evidence type="ECO:0000313" key="8">
    <source>
        <dbReference type="Proteomes" id="UP000478740"/>
    </source>
</evidence>
<dbReference type="Gene3D" id="3.40.190.10">
    <property type="entry name" value="Periplasmic binding protein-like II"/>
    <property type="match status" value="1"/>
</dbReference>
<dbReference type="InterPro" id="IPR006311">
    <property type="entry name" value="TAT_signal"/>
</dbReference>
<feature type="binding site" evidence="5">
    <location>
        <position position="224"/>
    </location>
    <ligand>
        <name>Na(+)</name>
        <dbReference type="ChEBI" id="CHEBI:29101"/>
    </ligand>
</feature>
<comment type="caution">
    <text evidence="7">The sequence shown here is derived from an EMBL/GenBank/DDBJ whole genome shotgun (WGS) entry which is preliminary data.</text>
</comment>
<reference evidence="7 8" key="1">
    <citation type="submission" date="2019-11" db="EMBL/GenBank/DDBJ databases">
        <authorList>
            <person name="Dong K."/>
        </authorList>
    </citation>
    <scope>NUCLEOTIDE SEQUENCE [LARGE SCALE GENOMIC DNA]</scope>
    <source>
        <strain evidence="7 8">DK608</strain>
    </source>
</reference>
<keyword evidence="5" id="KW-0479">Metal-binding</keyword>
<keyword evidence="2 6" id="KW-0732">Signal</keyword>